<dbReference type="OrthoDB" id="3478416at2"/>
<evidence type="ECO:0000313" key="2">
    <source>
        <dbReference type="EMBL" id="PNG18232.1"/>
    </source>
</evidence>
<feature type="domain" description="Knr4/Smi1-like" evidence="1">
    <location>
        <begin position="22"/>
        <end position="137"/>
    </location>
</feature>
<evidence type="ECO:0000259" key="1">
    <source>
        <dbReference type="SMART" id="SM00860"/>
    </source>
</evidence>
<comment type="caution">
    <text evidence="2">The sequence shown here is derived from an EMBL/GenBank/DDBJ whole genome shotgun (WGS) entry which is preliminary data.</text>
</comment>
<dbReference type="Pfam" id="PF09346">
    <property type="entry name" value="SMI1_KNR4"/>
    <property type="match status" value="1"/>
</dbReference>
<dbReference type="SMART" id="SM00860">
    <property type="entry name" value="SMI1_KNR4"/>
    <property type="match status" value="1"/>
</dbReference>
<dbReference type="InterPro" id="IPR018958">
    <property type="entry name" value="Knr4/Smi1-like_dom"/>
</dbReference>
<organism evidence="2 3">
    <name type="scientific">Streptomyces cahuitamycinicus</name>
    <dbReference type="NCBI Taxonomy" id="2070367"/>
    <lineage>
        <taxon>Bacteria</taxon>
        <taxon>Bacillati</taxon>
        <taxon>Actinomycetota</taxon>
        <taxon>Actinomycetes</taxon>
        <taxon>Kitasatosporales</taxon>
        <taxon>Streptomycetaceae</taxon>
        <taxon>Streptomyces</taxon>
    </lineage>
</organism>
<dbReference type="SUPFAM" id="SSF160631">
    <property type="entry name" value="SMI1/KNR4-like"/>
    <property type="match status" value="1"/>
</dbReference>
<dbReference type="InterPro" id="IPR037883">
    <property type="entry name" value="Knr4/Smi1-like_sf"/>
</dbReference>
<dbReference type="Proteomes" id="UP000235943">
    <property type="component" value="Unassembled WGS sequence"/>
</dbReference>
<keyword evidence="3" id="KW-1185">Reference proteome</keyword>
<dbReference type="Gene3D" id="3.40.1580.10">
    <property type="entry name" value="SMI1/KNR4-like"/>
    <property type="match status" value="1"/>
</dbReference>
<proteinExistence type="predicted"/>
<dbReference type="AlphaFoldDB" id="A0A2N8TGT4"/>
<name>A0A2N8TGT4_9ACTN</name>
<gene>
    <name evidence="2" type="ORF">C1J00_32165</name>
</gene>
<protein>
    <submittedName>
        <fullName evidence="2">SMI1/KNR4 family protein</fullName>
    </submittedName>
</protein>
<accession>A0A2N8TGT4</accession>
<evidence type="ECO:0000313" key="3">
    <source>
        <dbReference type="Proteomes" id="UP000235943"/>
    </source>
</evidence>
<reference evidence="2 3" key="1">
    <citation type="submission" date="2018-01" db="EMBL/GenBank/DDBJ databases">
        <title>Draft genome sequence of Streptomyces sp. 13K301.</title>
        <authorList>
            <person name="Sahin N."/>
            <person name="Saygin H."/>
            <person name="Ay H."/>
        </authorList>
    </citation>
    <scope>NUCLEOTIDE SEQUENCE [LARGE SCALE GENOMIC DNA]</scope>
    <source>
        <strain evidence="2 3">13K301</strain>
    </source>
</reference>
<sequence>MGVNVTWRELVEAFPSAELRDPAYPGTLDRIESVLGQPLPGDLRAFLLESNGLADDYGTDVIWSADRILGENLSFRNDEQRKSLYREFDALMFFGDNGGGDQFAFVRRPERDEVFVWDHETDSRILLAPSLKRYLRSALESDGEDWYR</sequence>
<dbReference type="EMBL" id="POUC01000341">
    <property type="protein sequence ID" value="PNG18232.1"/>
    <property type="molecule type" value="Genomic_DNA"/>
</dbReference>